<evidence type="ECO:0000313" key="2">
    <source>
        <dbReference type="Proteomes" id="UP001055072"/>
    </source>
</evidence>
<name>A0ACB8TRY1_9APHY</name>
<evidence type="ECO:0000313" key="1">
    <source>
        <dbReference type="EMBL" id="KAI0084802.1"/>
    </source>
</evidence>
<keyword evidence="2" id="KW-1185">Reference proteome</keyword>
<gene>
    <name evidence="1" type="ORF">BDY19DRAFT_969236</name>
</gene>
<dbReference type="EMBL" id="MU274938">
    <property type="protein sequence ID" value="KAI0084802.1"/>
    <property type="molecule type" value="Genomic_DNA"/>
</dbReference>
<proteinExistence type="predicted"/>
<comment type="caution">
    <text evidence="1">The sequence shown here is derived from an EMBL/GenBank/DDBJ whole genome shotgun (WGS) entry which is preliminary data.</text>
</comment>
<reference evidence="1" key="1">
    <citation type="journal article" date="2021" name="Environ. Microbiol.">
        <title>Gene family expansions and transcriptome signatures uncover fungal adaptations to wood decay.</title>
        <authorList>
            <person name="Hage H."/>
            <person name="Miyauchi S."/>
            <person name="Viragh M."/>
            <person name="Drula E."/>
            <person name="Min B."/>
            <person name="Chaduli D."/>
            <person name="Navarro D."/>
            <person name="Favel A."/>
            <person name="Norest M."/>
            <person name="Lesage-Meessen L."/>
            <person name="Balint B."/>
            <person name="Merenyi Z."/>
            <person name="de Eugenio L."/>
            <person name="Morin E."/>
            <person name="Martinez A.T."/>
            <person name="Baldrian P."/>
            <person name="Stursova M."/>
            <person name="Martinez M.J."/>
            <person name="Novotny C."/>
            <person name="Magnuson J.K."/>
            <person name="Spatafora J.W."/>
            <person name="Maurice S."/>
            <person name="Pangilinan J."/>
            <person name="Andreopoulos W."/>
            <person name="LaButti K."/>
            <person name="Hundley H."/>
            <person name="Na H."/>
            <person name="Kuo A."/>
            <person name="Barry K."/>
            <person name="Lipzen A."/>
            <person name="Henrissat B."/>
            <person name="Riley R."/>
            <person name="Ahrendt S."/>
            <person name="Nagy L.G."/>
            <person name="Grigoriev I.V."/>
            <person name="Martin F."/>
            <person name="Rosso M.N."/>
        </authorList>
    </citation>
    <scope>NUCLEOTIDE SEQUENCE</scope>
    <source>
        <strain evidence="1">CBS 384.51</strain>
    </source>
</reference>
<sequence>MSRSRTSSLPVRPHSSSGPPTSMARQKIGQKIYSLKTKARDRGEAEEATSTKAASSSISVVDPFAANPNASSSFVTFTPTTPTTRKLPAPLTIRPPVAESDENESVMSQPVSPTSPTPAAQSFSPPARRRGSILVAASDALSSFARKTPMRSLHLNMGGIGRTNSTKSFVNGAQPIVLTEVIEISESAIRASKRREEEEAERERLRDAAARALGINDKEGETSSMNSRQRSGGLLDLDKGDEEGNPGNGDYHGWGDDAITPTATSLPSLPPASTHSRTRSGSYIPPHTLASLPARSPTPLSSLSSQHTSSHPLGSAHPQVPKSFSTPPASIAIAPTLRINTFNSTKTVDDTLSCPIPEIPAFPSTPAALSPFTQLSGTMPRYYPAPSLLMFTLTKQWKNRYLVFTTPMPSPASQRSVFRSPWSSGSDSSSTTPVPSYLHLFKTSGSDEKEVERLEINEESVVYVAEGEVGGRKGVIKVGGSLRKKASLTGSARRPSTSSPAGTAANMASASSRTSSSSMGSVEEPMDVGMAMSVDHASGSTSSLSAEGRTMWIVQIPDPEEAQEWIGVIKGAVLNQRSIRAGLGTPSAVNGMEPRGDLDVVLSMRAQGLFPSPTVPHADYNSMNGNATIRSQGAISPTNSTFASDSRYASSITQLPRSQSTTASNVLSSTTASINSGETGSTVATSYASGSSSPIPRATTALKSLFTIGGGRPRSPSTSSLTPPSSALEEDDRPEDSFGHAGASLMGMIRSNTHVNDITGSPSTPTVPSTPRACTPIVPPEAFLERKILPDPDRRLLESSDTSEPPPVKKPLTTNSLGFGRPKEIEDRHIVPTRVSSEGITSVALQPPPPRKRAGTVNSTTVSVSVSSPTDSSPSTASYAYSHTNTSTAESLGVSMGVKSSNLLTPPLPPTPTSAAVAKLKDRRVTRASWSSVSTHGSGDQTPSSPDEARSRRWSRRSSVPHRMSPPYPSMSSPPSSPLMQDTLAPSMRHPYASEDVSLSRSSSVGSGHGRVSELHARPFSARRASAISVQTSSTSSTQHSYPAMANSKPVFATGRPKASHRTSLPPPQRPAPISALPPTPSENGHTILTMSATQSLPAPKGLRESLILRGNKRLSTIPPTQPPASALPPRPDEPGYRPPTYGHRRSSSSGNPSSPLVPSESMPTSAVRSHAPTLPPISPLPLPPRPHTATSSSPPRSTSLIKRRLRILSSPPTAPPSTAPPQPSLDGFAEHFGGANPVSIPESPIIPGPIMTFHNDPSFLRISPQTPDDDSLLDAAPQGLSPPPRRGSRQITAADKETLQDEIGTSRSTESGDGELSHDVKDSDIPALAPPPELDAFAPLPALAVRSSEHSAVSLVDVRI</sequence>
<organism evidence="1 2">
    <name type="scientific">Irpex rosettiformis</name>
    <dbReference type="NCBI Taxonomy" id="378272"/>
    <lineage>
        <taxon>Eukaryota</taxon>
        <taxon>Fungi</taxon>
        <taxon>Dikarya</taxon>
        <taxon>Basidiomycota</taxon>
        <taxon>Agaricomycotina</taxon>
        <taxon>Agaricomycetes</taxon>
        <taxon>Polyporales</taxon>
        <taxon>Irpicaceae</taxon>
        <taxon>Irpex</taxon>
    </lineage>
</organism>
<dbReference type="Proteomes" id="UP001055072">
    <property type="component" value="Unassembled WGS sequence"/>
</dbReference>
<protein>
    <submittedName>
        <fullName evidence="1">Uncharacterized protein</fullName>
    </submittedName>
</protein>
<accession>A0ACB8TRY1</accession>